<reference evidence="3" key="1">
    <citation type="journal article" date="2020" name="Appl. Environ. Microbiol.">
        <title>Diazotrophic Anaeromyxobacter Isolates from Soils.</title>
        <authorList>
            <person name="Masuda Y."/>
            <person name="Yamanaka H."/>
            <person name="Xu Z.X."/>
            <person name="Shiratori Y."/>
            <person name="Aono T."/>
            <person name="Amachi S."/>
            <person name="Senoo K."/>
            <person name="Itoh H."/>
        </authorList>
    </citation>
    <scope>NUCLEOTIDE SEQUENCE [LARGE SCALE GENOMIC DNA]</scope>
    <source>
        <strain evidence="3">R267</strain>
    </source>
</reference>
<dbReference type="PROSITE" id="PS51257">
    <property type="entry name" value="PROKAR_LIPOPROTEIN"/>
    <property type="match status" value="1"/>
</dbReference>
<gene>
    <name evidence="2" type="ORF">AMYX_07910</name>
</gene>
<name>A0A7I9VIT4_9BACT</name>
<evidence type="ECO:0000256" key="1">
    <source>
        <dbReference type="SAM" id="SignalP"/>
    </source>
</evidence>
<evidence type="ECO:0000313" key="3">
    <source>
        <dbReference type="Proteomes" id="UP000503640"/>
    </source>
</evidence>
<feature type="chain" id="PRO_5029595820" description="Lipoprotein" evidence="1">
    <location>
        <begin position="26"/>
        <end position="188"/>
    </location>
</feature>
<proteinExistence type="predicted"/>
<protein>
    <recommendedName>
        <fullName evidence="4">Lipoprotein</fullName>
    </recommendedName>
</protein>
<dbReference type="Proteomes" id="UP000503640">
    <property type="component" value="Unassembled WGS sequence"/>
</dbReference>
<accession>A0A7I9VIT4</accession>
<dbReference type="AlphaFoldDB" id="A0A7I9VIT4"/>
<dbReference type="EMBL" id="BJTG01000002">
    <property type="protein sequence ID" value="GEJ56050.1"/>
    <property type="molecule type" value="Genomic_DNA"/>
</dbReference>
<comment type="caution">
    <text evidence="2">The sequence shown here is derived from an EMBL/GenBank/DDBJ whole genome shotgun (WGS) entry which is preliminary data.</text>
</comment>
<organism evidence="2 3">
    <name type="scientific">Anaeromyxobacter diazotrophicus</name>
    <dbReference type="NCBI Taxonomy" id="2590199"/>
    <lineage>
        <taxon>Bacteria</taxon>
        <taxon>Pseudomonadati</taxon>
        <taxon>Myxococcota</taxon>
        <taxon>Myxococcia</taxon>
        <taxon>Myxococcales</taxon>
        <taxon>Cystobacterineae</taxon>
        <taxon>Anaeromyxobacteraceae</taxon>
        <taxon>Anaeromyxobacter</taxon>
    </lineage>
</organism>
<keyword evidence="1" id="KW-0732">Signal</keyword>
<evidence type="ECO:0008006" key="4">
    <source>
        <dbReference type="Google" id="ProtNLM"/>
    </source>
</evidence>
<keyword evidence="3" id="KW-1185">Reference proteome</keyword>
<evidence type="ECO:0000313" key="2">
    <source>
        <dbReference type="EMBL" id="GEJ56050.1"/>
    </source>
</evidence>
<feature type="signal peptide" evidence="1">
    <location>
        <begin position="1"/>
        <end position="25"/>
    </location>
</feature>
<dbReference type="RefSeq" id="WP_176063182.1">
    <property type="nucleotide sequence ID" value="NZ_BJTG01000002.1"/>
</dbReference>
<sequence>MTLARASLTLAFALALAGCSPLVGATIDEPRICLLMQSQTIPAAPALPAGVVMPDQQVTWQGDLDLNSVLPGLDKPGAITGAIHVLSLTATATPATTDLSPITYASAAVVDGAGTPTVFMHYDRPSPVTKPYEIDLALDQDLNLLDQLQGGVLHYQITFKGQPPSNAWTADIETCFKAHLTLDALKVM</sequence>